<dbReference type="AlphaFoldDB" id="A0A8S1EQQ6"/>
<dbReference type="SMART" id="SM01375">
    <property type="entry name" value="Dynein_light"/>
    <property type="match status" value="1"/>
</dbReference>
<comment type="similarity">
    <text evidence="1">Belongs to the dynein light chain family.</text>
</comment>
<keyword evidence="1" id="KW-0206">Cytoskeleton</keyword>
<dbReference type="GO" id="GO:0005868">
    <property type="term" value="C:cytoplasmic dynein complex"/>
    <property type="evidence" value="ECO:0007669"/>
    <property type="project" value="TreeGrafter"/>
</dbReference>
<evidence type="ECO:0000313" key="2">
    <source>
        <dbReference type="EMBL" id="CAB3405962.1"/>
    </source>
</evidence>
<keyword evidence="3" id="KW-1185">Reference proteome</keyword>
<dbReference type="Gene3D" id="3.30.740.10">
    <property type="entry name" value="Protein Inhibitor Of Neuronal Nitric Oxide Synthase"/>
    <property type="match status" value="1"/>
</dbReference>
<dbReference type="PANTHER" id="PTHR11886">
    <property type="entry name" value="DYNEIN LIGHT CHAIN"/>
    <property type="match status" value="1"/>
</dbReference>
<keyword evidence="1" id="KW-0505">Motor protein</keyword>
<dbReference type="Pfam" id="PF01221">
    <property type="entry name" value="Dynein_light"/>
    <property type="match status" value="1"/>
</dbReference>
<comment type="subcellular location">
    <subcellularLocation>
        <location evidence="1">Cytoplasm</location>
        <location evidence="1">Cytoskeleton</location>
    </subcellularLocation>
</comment>
<protein>
    <recommendedName>
        <fullName evidence="1">Dynein light chain</fullName>
    </recommendedName>
</protein>
<dbReference type="GO" id="GO:0005874">
    <property type="term" value="C:microtubule"/>
    <property type="evidence" value="ECO:0007669"/>
    <property type="project" value="UniProtKB-KW"/>
</dbReference>
<gene>
    <name evidence="2" type="ORF">CBOVIS_LOCUS8096</name>
</gene>
<dbReference type="Proteomes" id="UP000494206">
    <property type="component" value="Unassembled WGS sequence"/>
</dbReference>
<evidence type="ECO:0000313" key="3">
    <source>
        <dbReference type="Proteomes" id="UP000494206"/>
    </source>
</evidence>
<accession>A0A8S1EQQ6</accession>
<dbReference type="GO" id="GO:0045505">
    <property type="term" value="F:dynein intermediate chain binding"/>
    <property type="evidence" value="ECO:0007669"/>
    <property type="project" value="TreeGrafter"/>
</dbReference>
<reference evidence="2 3" key="1">
    <citation type="submission" date="2020-04" db="EMBL/GenBank/DDBJ databases">
        <authorList>
            <person name="Laetsch R D."/>
            <person name="Stevens L."/>
            <person name="Kumar S."/>
            <person name="Blaxter L. M."/>
        </authorList>
    </citation>
    <scope>NUCLEOTIDE SEQUENCE [LARGE SCALE GENOMIC DNA]</scope>
</reference>
<dbReference type="GO" id="GO:0007017">
    <property type="term" value="P:microtubule-based process"/>
    <property type="evidence" value="ECO:0007669"/>
    <property type="project" value="InterPro"/>
</dbReference>
<evidence type="ECO:0000256" key="1">
    <source>
        <dbReference type="RuleBase" id="RU365010"/>
    </source>
</evidence>
<keyword evidence="1" id="KW-0963">Cytoplasm</keyword>
<keyword evidence="1" id="KW-0493">Microtubule</keyword>
<dbReference type="OrthoDB" id="6506078at2759"/>
<dbReference type="InterPro" id="IPR001372">
    <property type="entry name" value="Dynein_light_chain_typ-1/2"/>
</dbReference>
<dbReference type="SUPFAM" id="SSF54648">
    <property type="entry name" value="DLC"/>
    <property type="match status" value="1"/>
</dbReference>
<sequence>MNSKKLSAKQLRKKFERQAECDDSYYDLRESRKWREPPEKSLRFEDIRLRSTNFSNELIEEAKKILGDALQLCGIENEIASFMKKHFDNTHGGHWQCVVGRNFGSHLDPVQFVHFTISKISVILFR</sequence>
<organism evidence="2 3">
    <name type="scientific">Caenorhabditis bovis</name>
    <dbReference type="NCBI Taxonomy" id="2654633"/>
    <lineage>
        <taxon>Eukaryota</taxon>
        <taxon>Metazoa</taxon>
        <taxon>Ecdysozoa</taxon>
        <taxon>Nematoda</taxon>
        <taxon>Chromadorea</taxon>
        <taxon>Rhabditida</taxon>
        <taxon>Rhabditina</taxon>
        <taxon>Rhabditomorpha</taxon>
        <taxon>Rhabditoidea</taxon>
        <taxon>Rhabditidae</taxon>
        <taxon>Peloderinae</taxon>
        <taxon>Caenorhabditis</taxon>
    </lineage>
</organism>
<proteinExistence type="inferred from homology"/>
<comment type="caution">
    <text evidence="2">The sequence shown here is derived from an EMBL/GenBank/DDBJ whole genome shotgun (WGS) entry which is preliminary data.</text>
</comment>
<dbReference type="PANTHER" id="PTHR11886:SF88">
    <property type="entry name" value="DYNEIN LIGHT CHAIN"/>
    <property type="match status" value="1"/>
</dbReference>
<dbReference type="EMBL" id="CADEPM010000005">
    <property type="protein sequence ID" value="CAB3405962.1"/>
    <property type="molecule type" value="Genomic_DNA"/>
</dbReference>
<dbReference type="InterPro" id="IPR037177">
    <property type="entry name" value="DLC_sf"/>
</dbReference>
<keyword evidence="1" id="KW-0243">Dynein</keyword>
<dbReference type="CDD" id="cd21450">
    <property type="entry name" value="DLC-like_DYNLL1-like"/>
    <property type="match status" value="1"/>
</dbReference>
<name>A0A8S1EQQ6_9PELO</name>